<dbReference type="InterPro" id="IPR036259">
    <property type="entry name" value="MFS_trans_sf"/>
</dbReference>
<proteinExistence type="inferred from homology"/>
<feature type="transmembrane region" description="Helical" evidence="7">
    <location>
        <begin position="270"/>
        <end position="288"/>
    </location>
</feature>
<dbReference type="PROSITE" id="PS50850">
    <property type="entry name" value="MFS"/>
    <property type="match status" value="1"/>
</dbReference>
<comment type="caution">
    <text evidence="9">The sequence shown here is derived from an EMBL/GenBank/DDBJ whole genome shotgun (WGS) entry which is preliminary data.</text>
</comment>
<dbReference type="PRINTS" id="PR01035">
    <property type="entry name" value="TCRTETA"/>
</dbReference>
<dbReference type="RefSeq" id="WP_344618713.1">
    <property type="nucleotide sequence ID" value="NZ_BAAARV010000088.1"/>
</dbReference>
<feature type="transmembrane region" description="Helical" evidence="7">
    <location>
        <begin position="120"/>
        <end position="142"/>
    </location>
</feature>
<keyword evidence="5 7" id="KW-1133">Transmembrane helix</keyword>
<dbReference type="InterPro" id="IPR011701">
    <property type="entry name" value="MFS"/>
</dbReference>
<evidence type="ECO:0000256" key="3">
    <source>
        <dbReference type="ARBA" id="ARBA00022448"/>
    </source>
</evidence>
<evidence type="ECO:0000259" key="8">
    <source>
        <dbReference type="PROSITE" id="PS50850"/>
    </source>
</evidence>
<evidence type="ECO:0000256" key="5">
    <source>
        <dbReference type="ARBA" id="ARBA00022989"/>
    </source>
</evidence>
<dbReference type="PROSITE" id="PS00216">
    <property type="entry name" value="SUGAR_TRANSPORT_1"/>
    <property type="match status" value="1"/>
</dbReference>
<dbReference type="Gene3D" id="1.20.1250.20">
    <property type="entry name" value="MFS general substrate transporter like domains"/>
    <property type="match status" value="1"/>
</dbReference>
<evidence type="ECO:0000256" key="7">
    <source>
        <dbReference type="SAM" id="Phobius"/>
    </source>
</evidence>
<accession>A0ABP5UIH7</accession>
<evidence type="ECO:0000256" key="2">
    <source>
        <dbReference type="ARBA" id="ARBA00007520"/>
    </source>
</evidence>
<dbReference type="InterPro" id="IPR020846">
    <property type="entry name" value="MFS_dom"/>
</dbReference>
<name>A0ABP5UIH7_9ACTN</name>
<feature type="transmembrane region" description="Helical" evidence="7">
    <location>
        <begin position="239"/>
        <end position="258"/>
    </location>
</feature>
<feature type="transmembrane region" description="Helical" evidence="7">
    <location>
        <begin position="29"/>
        <end position="51"/>
    </location>
</feature>
<dbReference type="PANTHER" id="PTHR23504:SF15">
    <property type="entry name" value="MAJOR FACILITATOR SUPERFAMILY (MFS) PROFILE DOMAIN-CONTAINING PROTEIN"/>
    <property type="match status" value="1"/>
</dbReference>
<dbReference type="PANTHER" id="PTHR23504">
    <property type="entry name" value="MAJOR FACILITATOR SUPERFAMILY DOMAIN-CONTAINING PROTEIN 10"/>
    <property type="match status" value="1"/>
</dbReference>
<evidence type="ECO:0000256" key="6">
    <source>
        <dbReference type="ARBA" id="ARBA00023136"/>
    </source>
</evidence>
<sequence length="391" mass="38541">MYLAVFVDMLGFGVILPLLPFHTERLGGSGVWLGGVLTAYALAQFVAAPVLGALSDRYGRRPLLLVSLAGSAVSLALTGVAGSLPALLAARVVAGLCGGAIAVGQAYAIDLAEPGERTRALGMVGAAIGMGFVFGPAIGAALAGLGFAGVSFVAGGIALANLIAGVVLLPREVRPDAKPAQPPRRRSANALATLVQAVRLRALRPLLGAVFAATFAFAGMEATYALLGARQHGLGPSGLGLVFTGVGVVMAVVQGGVVGRVTDRFGNRRVAVTGAVLLGLGLVTLPYGPAWLSYTALAVLATGQGLLAPTTAALIAQAGGGALGGVLGIGQSASAAARAVGPIAAGAAFDAGPATPYLLGAALCGVAAVLMLQHNRGAEVRPDAEPAEQAA</sequence>
<organism evidence="9 10">
    <name type="scientific">Dactylosporangium salmoneum</name>
    <dbReference type="NCBI Taxonomy" id="53361"/>
    <lineage>
        <taxon>Bacteria</taxon>
        <taxon>Bacillati</taxon>
        <taxon>Actinomycetota</taxon>
        <taxon>Actinomycetes</taxon>
        <taxon>Micromonosporales</taxon>
        <taxon>Micromonosporaceae</taxon>
        <taxon>Dactylosporangium</taxon>
    </lineage>
</organism>
<comment type="similarity">
    <text evidence="2">Belongs to the major facilitator superfamily. TCR/Tet family.</text>
</comment>
<gene>
    <name evidence="9" type="ORF">GCM10010170_089060</name>
</gene>
<evidence type="ECO:0000313" key="10">
    <source>
        <dbReference type="Proteomes" id="UP001501444"/>
    </source>
</evidence>
<evidence type="ECO:0000313" key="9">
    <source>
        <dbReference type="EMBL" id="GAA2381351.1"/>
    </source>
</evidence>
<feature type="transmembrane region" description="Helical" evidence="7">
    <location>
        <begin position="206"/>
        <end position="227"/>
    </location>
</feature>
<dbReference type="CDD" id="cd17330">
    <property type="entry name" value="MFS_SLC46_TetA_like"/>
    <property type="match status" value="1"/>
</dbReference>
<comment type="subcellular location">
    <subcellularLocation>
        <location evidence="1">Cell membrane</location>
        <topology evidence="1">Multi-pass membrane protein</topology>
    </subcellularLocation>
</comment>
<feature type="transmembrane region" description="Helical" evidence="7">
    <location>
        <begin position="63"/>
        <end position="82"/>
    </location>
</feature>
<dbReference type="Proteomes" id="UP001501444">
    <property type="component" value="Unassembled WGS sequence"/>
</dbReference>
<feature type="transmembrane region" description="Helical" evidence="7">
    <location>
        <begin position="88"/>
        <end position="108"/>
    </location>
</feature>
<dbReference type="EMBL" id="BAAARV010000088">
    <property type="protein sequence ID" value="GAA2381351.1"/>
    <property type="molecule type" value="Genomic_DNA"/>
</dbReference>
<keyword evidence="3" id="KW-0813">Transport</keyword>
<keyword evidence="10" id="KW-1185">Reference proteome</keyword>
<feature type="domain" description="Major facilitator superfamily (MFS) profile" evidence="8">
    <location>
        <begin position="1"/>
        <end position="379"/>
    </location>
</feature>
<dbReference type="InterPro" id="IPR001958">
    <property type="entry name" value="Tet-R_TetA/multi-R_MdtG-like"/>
</dbReference>
<evidence type="ECO:0000256" key="4">
    <source>
        <dbReference type="ARBA" id="ARBA00022692"/>
    </source>
</evidence>
<feature type="transmembrane region" description="Helical" evidence="7">
    <location>
        <begin position="148"/>
        <end position="169"/>
    </location>
</feature>
<reference evidence="10" key="1">
    <citation type="journal article" date="2019" name="Int. J. Syst. Evol. Microbiol.">
        <title>The Global Catalogue of Microorganisms (GCM) 10K type strain sequencing project: providing services to taxonomists for standard genome sequencing and annotation.</title>
        <authorList>
            <consortium name="The Broad Institute Genomics Platform"/>
            <consortium name="The Broad Institute Genome Sequencing Center for Infectious Disease"/>
            <person name="Wu L."/>
            <person name="Ma J."/>
        </authorList>
    </citation>
    <scope>NUCLEOTIDE SEQUENCE [LARGE SCALE GENOMIC DNA]</scope>
    <source>
        <strain evidence="10">JCM 3272</strain>
    </source>
</reference>
<evidence type="ECO:0000256" key="1">
    <source>
        <dbReference type="ARBA" id="ARBA00004651"/>
    </source>
</evidence>
<protein>
    <submittedName>
        <fullName evidence="9">Tetracycline resistance MFS efflux pump</fullName>
    </submittedName>
</protein>
<feature type="transmembrane region" description="Helical" evidence="7">
    <location>
        <begin position="5"/>
        <end position="23"/>
    </location>
</feature>
<dbReference type="SUPFAM" id="SSF103473">
    <property type="entry name" value="MFS general substrate transporter"/>
    <property type="match status" value="1"/>
</dbReference>
<dbReference type="Pfam" id="PF07690">
    <property type="entry name" value="MFS_1"/>
    <property type="match status" value="1"/>
</dbReference>
<keyword evidence="6 7" id="KW-0472">Membrane</keyword>
<dbReference type="InterPro" id="IPR005829">
    <property type="entry name" value="Sugar_transporter_CS"/>
</dbReference>
<keyword evidence="4 7" id="KW-0812">Transmembrane</keyword>